<reference evidence="2 3" key="1">
    <citation type="journal article" date="2018" name="Syst. Appl. Microbiol.">
        <title>Flavobacterium circumlabens sp. nov. and Flavobacterium cupreum sp. nov., two psychrotrophic species isolated from Antarctic environmental samples.</title>
        <authorList>
            <person name="Kralova S."/>
            <person name="Busse H.J."/>
            <person name="Svec P."/>
            <person name="Maslanova I."/>
            <person name="Stankova E."/>
            <person name="Bartak M."/>
            <person name="Sedlacek I."/>
        </authorList>
    </citation>
    <scope>NUCLEOTIDE SEQUENCE [LARGE SCALE GENOMIC DNA]</scope>
    <source>
        <strain evidence="2 3">CCM 8828</strain>
    </source>
</reference>
<sequence>MQVVNLKVNFSKTAEKNLNTILSFIEARWSKKSKEIYLVKFHKAISIISMNPEIFPKSSVNKKYRKCVITKQSSLLYSFGSNEIRIYIIFDTRQDPNKIKKDIK</sequence>
<dbReference type="InterPro" id="IPR035093">
    <property type="entry name" value="RelE/ParE_toxin_dom_sf"/>
</dbReference>
<dbReference type="Pfam" id="PF05016">
    <property type="entry name" value="ParE_toxin"/>
    <property type="match status" value="1"/>
</dbReference>
<dbReference type="AlphaFoldDB" id="A0A4Y7UHJ9"/>
<name>A0A4Y7UHJ9_9FLAO</name>
<protein>
    <submittedName>
        <fullName evidence="2">Type II toxin-antitoxin system RelE/ParE family toxin</fullName>
    </submittedName>
</protein>
<dbReference type="EMBL" id="QWDN01000001">
    <property type="protein sequence ID" value="TEB45933.1"/>
    <property type="molecule type" value="Genomic_DNA"/>
</dbReference>
<keyword evidence="1" id="KW-1277">Toxin-antitoxin system</keyword>
<dbReference type="Proteomes" id="UP000298340">
    <property type="component" value="Unassembled WGS sequence"/>
</dbReference>
<dbReference type="InterPro" id="IPR007712">
    <property type="entry name" value="RelE/ParE_toxin"/>
</dbReference>
<evidence type="ECO:0000256" key="1">
    <source>
        <dbReference type="ARBA" id="ARBA00022649"/>
    </source>
</evidence>
<evidence type="ECO:0000313" key="2">
    <source>
        <dbReference type="EMBL" id="TEB45933.1"/>
    </source>
</evidence>
<accession>A0A4Y7UHJ9</accession>
<proteinExistence type="predicted"/>
<dbReference type="Gene3D" id="3.30.2310.20">
    <property type="entry name" value="RelE-like"/>
    <property type="match status" value="1"/>
</dbReference>
<gene>
    <name evidence="2" type="ORF">D0809_02725</name>
</gene>
<evidence type="ECO:0000313" key="3">
    <source>
        <dbReference type="Proteomes" id="UP000298340"/>
    </source>
</evidence>
<organism evidence="2 3">
    <name type="scientific">Flavobacterium circumlabens</name>
    <dbReference type="NCBI Taxonomy" id="2133765"/>
    <lineage>
        <taxon>Bacteria</taxon>
        <taxon>Pseudomonadati</taxon>
        <taxon>Bacteroidota</taxon>
        <taxon>Flavobacteriia</taxon>
        <taxon>Flavobacteriales</taxon>
        <taxon>Flavobacteriaceae</taxon>
        <taxon>Flavobacterium</taxon>
    </lineage>
</organism>
<comment type="caution">
    <text evidence="2">The sequence shown here is derived from an EMBL/GenBank/DDBJ whole genome shotgun (WGS) entry which is preliminary data.</text>
</comment>